<evidence type="ECO:0000313" key="2">
    <source>
        <dbReference type="Proteomes" id="UP001206788"/>
    </source>
</evidence>
<name>A0ABT2G956_9BACT</name>
<organism evidence="1 2">
    <name type="scientific">Algoriphagus limi</name>
    <dbReference type="NCBI Taxonomy" id="2975273"/>
    <lineage>
        <taxon>Bacteria</taxon>
        <taxon>Pseudomonadati</taxon>
        <taxon>Bacteroidota</taxon>
        <taxon>Cytophagia</taxon>
        <taxon>Cytophagales</taxon>
        <taxon>Cyclobacteriaceae</taxon>
        <taxon>Algoriphagus</taxon>
    </lineage>
</organism>
<dbReference type="Proteomes" id="UP001206788">
    <property type="component" value="Unassembled WGS sequence"/>
</dbReference>
<comment type="caution">
    <text evidence="1">The sequence shown here is derived from an EMBL/GenBank/DDBJ whole genome shotgun (WGS) entry which is preliminary data.</text>
</comment>
<sequence length="129" mass="14791">MIPTTSVQVLTQDLLERNLPEILSHFKNLGKNLELAILQQPIKVKDGDLVIEVIGSVQEEIAEKMKPELVGLIRKLTGANSFTVHLEVKEEIQETHQKLYTDRDKMNFLIKKHPALMELAKKFELDTDF</sequence>
<evidence type="ECO:0008006" key="3">
    <source>
        <dbReference type="Google" id="ProtNLM"/>
    </source>
</evidence>
<dbReference type="EMBL" id="JANWGH010000003">
    <property type="protein sequence ID" value="MCS5491682.1"/>
    <property type="molecule type" value="Genomic_DNA"/>
</dbReference>
<evidence type="ECO:0000313" key="1">
    <source>
        <dbReference type="EMBL" id="MCS5491682.1"/>
    </source>
</evidence>
<accession>A0ABT2G956</accession>
<dbReference type="RefSeq" id="WP_259415301.1">
    <property type="nucleotide sequence ID" value="NZ_JANWGH010000003.1"/>
</dbReference>
<gene>
    <name evidence="1" type="ORF">NY014_14670</name>
</gene>
<protein>
    <recommendedName>
        <fullName evidence="3">DNA polymerase-3 subunit gamma/tau</fullName>
    </recommendedName>
</protein>
<reference evidence="1 2" key="1">
    <citation type="submission" date="2022-08" db="EMBL/GenBank/DDBJ databases">
        <title>Algoriphagus sp. CAU 1643 isolated from mud.</title>
        <authorList>
            <person name="Kim W."/>
        </authorList>
    </citation>
    <scope>NUCLEOTIDE SEQUENCE [LARGE SCALE GENOMIC DNA]</scope>
    <source>
        <strain evidence="1 2">CAU 1643</strain>
    </source>
</reference>
<keyword evidence="2" id="KW-1185">Reference proteome</keyword>
<proteinExistence type="predicted"/>